<feature type="non-terminal residue" evidence="1">
    <location>
        <position position="87"/>
    </location>
</feature>
<gene>
    <name evidence="1" type="ORF">KI387_005398</name>
</gene>
<accession>A0AA38LJR9</accession>
<evidence type="ECO:0000313" key="1">
    <source>
        <dbReference type="EMBL" id="KAH9325220.1"/>
    </source>
</evidence>
<organism evidence="1 2">
    <name type="scientific">Taxus chinensis</name>
    <name type="common">Chinese yew</name>
    <name type="synonym">Taxus wallichiana var. chinensis</name>
    <dbReference type="NCBI Taxonomy" id="29808"/>
    <lineage>
        <taxon>Eukaryota</taxon>
        <taxon>Viridiplantae</taxon>
        <taxon>Streptophyta</taxon>
        <taxon>Embryophyta</taxon>
        <taxon>Tracheophyta</taxon>
        <taxon>Spermatophyta</taxon>
        <taxon>Pinopsida</taxon>
        <taxon>Pinidae</taxon>
        <taxon>Conifers II</taxon>
        <taxon>Cupressales</taxon>
        <taxon>Taxaceae</taxon>
        <taxon>Taxus</taxon>
    </lineage>
</organism>
<sequence length="87" mass="9462">MQHRGNLVEALEEYDRGLPLSVVMHEGLALVEAKQVIAKLLAHNFVLMCFVSNVHSTCVEGLGEGHRLEKLDFPGLLALVVPNSTGV</sequence>
<name>A0AA38LJR9_TAXCH</name>
<proteinExistence type="predicted"/>
<comment type="caution">
    <text evidence="1">The sequence shown here is derived from an EMBL/GenBank/DDBJ whole genome shotgun (WGS) entry which is preliminary data.</text>
</comment>
<dbReference type="AlphaFoldDB" id="A0AA38LJR9"/>
<protein>
    <submittedName>
        <fullName evidence="1">Uncharacterized protein</fullName>
    </submittedName>
</protein>
<dbReference type="EMBL" id="JAHRHJ020000002">
    <property type="protein sequence ID" value="KAH9325220.1"/>
    <property type="molecule type" value="Genomic_DNA"/>
</dbReference>
<keyword evidence="2" id="KW-1185">Reference proteome</keyword>
<dbReference type="Proteomes" id="UP000824469">
    <property type="component" value="Unassembled WGS sequence"/>
</dbReference>
<evidence type="ECO:0000313" key="2">
    <source>
        <dbReference type="Proteomes" id="UP000824469"/>
    </source>
</evidence>
<reference evidence="1 2" key="1">
    <citation type="journal article" date="2021" name="Nat. Plants">
        <title>The Taxus genome provides insights into paclitaxel biosynthesis.</title>
        <authorList>
            <person name="Xiong X."/>
            <person name="Gou J."/>
            <person name="Liao Q."/>
            <person name="Li Y."/>
            <person name="Zhou Q."/>
            <person name="Bi G."/>
            <person name="Li C."/>
            <person name="Du R."/>
            <person name="Wang X."/>
            <person name="Sun T."/>
            <person name="Guo L."/>
            <person name="Liang H."/>
            <person name="Lu P."/>
            <person name="Wu Y."/>
            <person name="Zhang Z."/>
            <person name="Ro D.K."/>
            <person name="Shang Y."/>
            <person name="Huang S."/>
            <person name="Yan J."/>
        </authorList>
    </citation>
    <scope>NUCLEOTIDE SEQUENCE [LARGE SCALE GENOMIC DNA]</scope>
    <source>
        <strain evidence="1">Ta-2019</strain>
    </source>
</reference>